<evidence type="ECO:0008006" key="4">
    <source>
        <dbReference type="Google" id="ProtNLM"/>
    </source>
</evidence>
<feature type="transmembrane region" description="Helical" evidence="1">
    <location>
        <begin position="17"/>
        <end position="32"/>
    </location>
</feature>
<keyword evidence="1" id="KW-0472">Membrane</keyword>
<sequence length="430" mass="49116">MTETITAPLHWSGPKKIALRFFLLLFTLHIFFNPNGVLPYTDVIAGYLIEPFHTIIPWLSKHLLNRAEPVTTFTNGSGDTTYDYLVILFITTLSVIGTLIWSVLDRKARDYNKLFYWLCVILRYYVGITMLSYGFVKVIKLQFPSPSPGRLLQSFGDASPMGLAWTYMGYSTGFNYFTGIAEVSCGLLLFFRKTTTLGAVLGLVVAGNIMAINYCFDVPVKLLSTTLVIMSLFLLAKDAHRLINFFFLNKTAPPSEIEPHRFGRKWKNITLCVLKYVMLVYLLISNIYGDIQAAAQYGDAAKKPHFYGIYDIGNYVVNKDTIAPLTTNTVRWRKLIVSNSGYAMVKKMNDSTQNYAFRENIKAHTIVMFTYADTSAKYNFTYTEIGKDSLVLKCKFGLDSLHINLKKFDMKNFKLINRGFHWVNEFPYNR</sequence>
<dbReference type="Proteomes" id="UP000245678">
    <property type="component" value="Unassembled WGS sequence"/>
</dbReference>
<protein>
    <recommendedName>
        <fullName evidence="4">DoxX-like protein</fullName>
    </recommendedName>
</protein>
<keyword evidence="1" id="KW-1133">Transmembrane helix</keyword>
<feature type="transmembrane region" description="Helical" evidence="1">
    <location>
        <begin position="167"/>
        <end position="190"/>
    </location>
</feature>
<feature type="transmembrane region" description="Helical" evidence="1">
    <location>
        <begin position="115"/>
        <end position="136"/>
    </location>
</feature>
<keyword evidence="1" id="KW-0812">Transmembrane</keyword>
<comment type="caution">
    <text evidence="2">The sequence shown here is derived from an EMBL/GenBank/DDBJ whole genome shotgun (WGS) entry which is preliminary data.</text>
</comment>
<accession>A0A316H7Q0</accession>
<reference evidence="2 3" key="1">
    <citation type="submission" date="2018-05" db="EMBL/GenBank/DDBJ databases">
        <title>Genomic Encyclopedia of Archaeal and Bacterial Type Strains, Phase II (KMG-II): from individual species to whole genera.</title>
        <authorList>
            <person name="Goeker M."/>
        </authorList>
    </citation>
    <scope>NUCLEOTIDE SEQUENCE [LARGE SCALE GENOMIC DNA]</scope>
    <source>
        <strain evidence="2 3">DSM 19975</strain>
    </source>
</reference>
<feature type="transmembrane region" description="Helical" evidence="1">
    <location>
        <begin position="197"/>
        <end position="214"/>
    </location>
</feature>
<organism evidence="2 3">
    <name type="scientific">Mucilaginibacter oryzae</name>
    <dbReference type="NCBI Taxonomy" id="468058"/>
    <lineage>
        <taxon>Bacteria</taxon>
        <taxon>Pseudomonadati</taxon>
        <taxon>Bacteroidota</taxon>
        <taxon>Sphingobacteriia</taxon>
        <taxon>Sphingobacteriales</taxon>
        <taxon>Sphingobacteriaceae</taxon>
        <taxon>Mucilaginibacter</taxon>
    </lineage>
</organism>
<feature type="transmembrane region" description="Helical" evidence="1">
    <location>
        <begin position="84"/>
        <end position="103"/>
    </location>
</feature>
<evidence type="ECO:0000256" key="1">
    <source>
        <dbReference type="SAM" id="Phobius"/>
    </source>
</evidence>
<name>A0A316H7Q0_9SPHI</name>
<gene>
    <name evidence="2" type="ORF">LX99_03372</name>
</gene>
<keyword evidence="3" id="KW-1185">Reference proteome</keyword>
<evidence type="ECO:0000313" key="3">
    <source>
        <dbReference type="Proteomes" id="UP000245678"/>
    </source>
</evidence>
<proteinExistence type="predicted"/>
<dbReference type="RefSeq" id="WP_109608908.1">
    <property type="nucleotide sequence ID" value="NZ_QGHA01000006.1"/>
</dbReference>
<evidence type="ECO:0000313" key="2">
    <source>
        <dbReference type="EMBL" id="PWK76506.1"/>
    </source>
</evidence>
<dbReference type="AlphaFoldDB" id="A0A316H7Q0"/>
<dbReference type="EMBL" id="QGHA01000006">
    <property type="protein sequence ID" value="PWK76506.1"/>
    <property type="molecule type" value="Genomic_DNA"/>
</dbReference>